<evidence type="ECO:0008006" key="4">
    <source>
        <dbReference type="Google" id="ProtNLM"/>
    </source>
</evidence>
<name>A0ABR3CEQ5_9PEZI</name>
<protein>
    <recommendedName>
        <fullName evidence="4">F-box domain-containing protein</fullName>
    </recommendedName>
</protein>
<evidence type="ECO:0000256" key="1">
    <source>
        <dbReference type="SAM" id="MobiDB-lite"/>
    </source>
</evidence>
<comment type="caution">
    <text evidence="2">The sequence shown here is derived from an EMBL/GenBank/DDBJ whole genome shotgun (WGS) entry which is preliminary data.</text>
</comment>
<proteinExistence type="predicted"/>
<feature type="region of interest" description="Disordered" evidence="1">
    <location>
        <begin position="607"/>
        <end position="649"/>
    </location>
</feature>
<sequence length="649" mass="71470">MSSSKRMDIQSILNPSISDDANDNEDAQSQSQNGAAPQSSSSATHQPQGSPTASLPAQAKSKGKRQASNSPLVDSSSPGLRRKRTKPNLKISPAAANSPFSTASTSTDGKPLETSDMAAVLENTSFGLGIKGLSADTPDTVLSPTKNRGPLTALASSFGQLFDEPENGGKKDGGRASDNNKTGGVRKEEIGEKGDDKMSGTEEDAYDAVMASLEAAEPDEPPEDLDIGSLTPPSSPVLPAQRELPILEGKKKQPRMVFSMGEAIMSQNDILLNICNWMGLREFFNLYCVSKRFYLLVNSHYTTHMKQLARNFAPLASTIFPYQLYKRACIRDPVYRTRPAHGGDPASTYINPVLDRATQTLTATTWSIPAAPNAPTAPEVVRTVPGLRWVLMCAYREAIVHDILLSMALEGHRFPVPTFGVVLKIWALLDHPFNGTRLAVIHDTTLWANRDLFLALMFFVKLDMRFSDPLLGSGQCVLRRLFLGQRSLVVLWEALRGLNARTPAEVLHLVVRWDTTISPDVFDRLDASKKTGRSSNAVFGVPEYQVGTLSREGWRQGGARLLRPDQLVLRETARRELNMHRCFLDFMLWGHIDWTWLKDIERPNLEELEEQDRKRRGGYFGAGPSGDNGERKISSGSFRDMAKASKVSE</sequence>
<accession>A0ABR3CEQ5</accession>
<keyword evidence="3" id="KW-1185">Reference proteome</keyword>
<reference evidence="2 3" key="1">
    <citation type="submission" date="2024-02" db="EMBL/GenBank/DDBJ databases">
        <title>De novo assembly and annotation of 12 fungi associated with fruit tree decline syndrome in Ontario, Canada.</title>
        <authorList>
            <person name="Sulman M."/>
            <person name="Ellouze W."/>
            <person name="Ilyukhin E."/>
        </authorList>
    </citation>
    <scope>NUCLEOTIDE SEQUENCE [LARGE SCALE GENOMIC DNA]</scope>
    <source>
        <strain evidence="2 3">FDS-637</strain>
    </source>
</reference>
<feature type="region of interest" description="Disordered" evidence="1">
    <location>
        <begin position="159"/>
        <end position="202"/>
    </location>
</feature>
<feature type="compositionally biased region" description="Polar residues" evidence="1">
    <location>
        <begin position="27"/>
        <end position="55"/>
    </location>
</feature>
<feature type="compositionally biased region" description="Basic and acidic residues" evidence="1">
    <location>
        <begin position="640"/>
        <end position="649"/>
    </location>
</feature>
<feature type="compositionally biased region" description="Polar residues" evidence="1">
    <location>
        <begin position="66"/>
        <end position="78"/>
    </location>
</feature>
<feature type="compositionally biased region" description="Basic and acidic residues" evidence="1">
    <location>
        <begin position="185"/>
        <end position="200"/>
    </location>
</feature>
<organism evidence="2 3">
    <name type="scientific">Diplodia seriata</name>
    <dbReference type="NCBI Taxonomy" id="420778"/>
    <lineage>
        <taxon>Eukaryota</taxon>
        <taxon>Fungi</taxon>
        <taxon>Dikarya</taxon>
        <taxon>Ascomycota</taxon>
        <taxon>Pezizomycotina</taxon>
        <taxon>Dothideomycetes</taxon>
        <taxon>Dothideomycetes incertae sedis</taxon>
        <taxon>Botryosphaeriales</taxon>
        <taxon>Botryosphaeriaceae</taxon>
        <taxon>Diplodia</taxon>
    </lineage>
</organism>
<dbReference type="RefSeq" id="XP_066632152.1">
    <property type="nucleotide sequence ID" value="XM_066778057.1"/>
</dbReference>
<feature type="compositionally biased region" description="Polar residues" evidence="1">
    <location>
        <begin position="98"/>
        <end position="108"/>
    </location>
</feature>
<dbReference type="Proteomes" id="UP001430584">
    <property type="component" value="Unassembled WGS sequence"/>
</dbReference>
<gene>
    <name evidence="2" type="ORF">SLS55_006628</name>
</gene>
<dbReference type="GeneID" id="92010713"/>
<dbReference type="EMBL" id="JAJVCZ030000006">
    <property type="protein sequence ID" value="KAL0259123.1"/>
    <property type="molecule type" value="Genomic_DNA"/>
</dbReference>
<feature type="region of interest" description="Disordered" evidence="1">
    <location>
        <begin position="1"/>
        <end position="116"/>
    </location>
</feature>
<evidence type="ECO:0000313" key="2">
    <source>
        <dbReference type="EMBL" id="KAL0259123.1"/>
    </source>
</evidence>
<evidence type="ECO:0000313" key="3">
    <source>
        <dbReference type="Proteomes" id="UP001430584"/>
    </source>
</evidence>